<dbReference type="SUPFAM" id="SSF51735">
    <property type="entry name" value="NAD(P)-binding Rossmann-fold domains"/>
    <property type="match status" value="1"/>
</dbReference>
<dbReference type="PROSITE" id="PS00061">
    <property type="entry name" value="ADH_SHORT"/>
    <property type="match status" value="1"/>
</dbReference>
<sequence length="260" mass="27548">MAKYPFTCALVTGASSGIGQEIAVQLGMSGVPLVLVARRADRLEALAARFKNVEVIVADLSTSDGVAQVEARIVDSSKIPIDLVVNNAGFGSSGLMHEIDLERLSREIGVNVLALTRLSHAAIKAMVPNGRGYLLNVSSVASFQPGPRAAVYSATKAYVTSFTEALHEELRGTGIRVTALCPGFTRTEFSDVSGTNSISSQVPNFAWLEATDVAREGLRAVVRGKALCIPGALYKGVSAFSNSSPRSLVRRITSLPSRRN</sequence>
<dbReference type="Pfam" id="PF00106">
    <property type="entry name" value="adh_short"/>
    <property type="match status" value="1"/>
</dbReference>
<proteinExistence type="inferred from homology"/>
<dbReference type="InterPro" id="IPR036291">
    <property type="entry name" value="NAD(P)-bd_dom_sf"/>
</dbReference>
<evidence type="ECO:0000256" key="1">
    <source>
        <dbReference type="ARBA" id="ARBA00006484"/>
    </source>
</evidence>
<evidence type="ECO:0000259" key="3">
    <source>
        <dbReference type="SMART" id="SM00822"/>
    </source>
</evidence>
<dbReference type="GO" id="GO:0016020">
    <property type="term" value="C:membrane"/>
    <property type="evidence" value="ECO:0007669"/>
    <property type="project" value="TreeGrafter"/>
</dbReference>
<dbReference type="PIRSF" id="PIRSF000126">
    <property type="entry name" value="11-beta-HSD1"/>
    <property type="match status" value="1"/>
</dbReference>
<dbReference type="PRINTS" id="PR00080">
    <property type="entry name" value="SDRFAMILY"/>
</dbReference>
<dbReference type="PANTHER" id="PTHR44196">
    <property type="entry name" value="DEHYDROGENASE/REDUCTASE SDR FAMILY MEMBER 7B"/>
    <property type="match status" value="1"/>
</dbReference>
<gene>
    <name evidence="4" type="ORF">UFOPK1353_00496</name>
</gene>
<evidence type="ECO:0000256" key="2">
    <source>
        <dbReference type="ARBA" id="ARBA00023002"/>
    </source>
</evidence>
<evidence type="ECO:0000313" key="4">
    <source>
        <dbReference type="EMBL" id="CAB4533542.1"/>
    </source>
</evidence>
<reference evidence="4" key="1">
    <citation type="submission" date="2020-05" db="EMBL/GenBank/DDBJ databases">
        <authorList>
            <person name="Chiriac C."/>
            <person name="Salcher M."/>
            <person name="Ghai R."/>
            <person name="Kavagutti S V."/>
        </authorList>
    </citation>
    <scope>NUCLEOTIDE SEQUENCE</scope>
</reference>
<protein>
    <submittedName>
        <fullName evidence="4">Unannotated protein</fullName>
    </submittedName>
</protein>
<dbReference type="EMBL" id="CAEZSE010000061">
    <property type="protein sequence ID" value="CAB4533542.1"/>
    <property type="molecule type" value="Genomic_DNA"/>
</dbReference>
<comment type="similarity">
    <text evidence="1">Belongs to the short-chain dehydrogenases/reductases (SDR) family.</text>
</comment>
<dbReference type="InterPro" id="IPR002347">
    <property type="entry name" value="SDR_fam"/>
</dbReference>
<accession>A0A6J6B3B9</accession>
<dbReference type="PANTHER" id="PTHR44196:SF2">
    <property type="entry name" value="SHORT-CHAIN DEHYDROGENASE-RELATED"/>
    <property type="match status" value="1"/>
</dbReference>
<dbReference type="SMART" id="SM00822">
    <property type="entry name" value="PKS_KR"/>
    <property type="match status" value="1"/>
</dbReference>
<dbReference type="CDD" id="cd05233">
    <property type="entry name" value="SDR_c"/>
    <property type="match status" value="1"/>
</dbReference>
<keyword evidence="2" id="KW-0560">Oxidoreductase</keyword>
<dbReference type="InterPro" id="IPR020904">
    <property type="entry name" value="Sc_DH/Rdtase_CS"/>
</dbReference>
<dbReference type="AlphaFoldDB" id="A0A6J6B3B9"/>
<dbReference type="PRINTS" id="PR00081">
    <property type="entry name" value="GDHRDH"/>
</dbReference>
<dbReference type="GO" id="GO:0016491">
    <property type="term" value="F:oxidoreductase activity"/>
    <property type="evidence" value="ECO:0007669"/>
    <property type="project" value="UniProtKB-KW"/>
</dbReference>
<dbReference type="InterPro" id="IPR057326">
    <property type="entry name" value="KR_dom"/>
</dbReference>
<organism evidence="4">
    <name type="scientific">freshwater metagenome</name>
    <dbReference type="NCBI Taxonomy" id="449393"/>
    <lineage>
        <taxon>unclassified sequences</taxon>
        <taxon>metagenomes</taxon>
        <taxon>ecological metagenomes</taxon>
    </lineage>
</organism>
<dbReference type="Gene3D" id="3.40.50.720">
    <property type="entry name" value="NAD(P)-binding Rossmann-like Domain"/>
    <property type="match status" value="1"/>
</dbReference>
<feature type="domain" description="Ketoreductase" evidence="3">
    <location>
        <begin position="7"/>
        <end position="183"/>
    </location>
</feature>
<name>A0A6J6B3B9_9ZZZZ</name>